<dbReference type="GO" id="GO:0033314">
    <property type="term" value="P:mitotic DNA replication checkpoint signaling"/>
    <property type="evidence" value="ECO:0007669"/>
    <property type="project" value="TreeGrafter"/>
</dbReference>
<feature type="compositionally biased region" description="Low complexity" evidence="2">
    <location>
        <begin position="1723"/>
        <end position="1752"/>
    </location>
</feature>
<organism evidence="4 5">
    <name type="scientific">Smittium culicis</name>
    <dbReference type="NCBI Taxonomy" id="133412"/>
    <lineage>
        <taxon>Eukaryota</taxon>
        <taxon>Fungi</taxon>
        <taxon>Fungi incertae sedis</taxon>
        <taxon>Zoopagomycota</taxon>
        <taxon>Kickxellomycotina</taxon>
        <taxon>Harpellomycetes</taxon>
        <taxon>Harpellales</taxon>
        <taxon>Legeriomycetaceae</taxon>
        <taxon>Smittium</taxon>
    </lineage>
</organism>
<feature type="compositionally biased region" description="Polar residues" evidence="2">
    <location>
        <begin position="876"/>
        <end position="887"/>
    </location>
</feature>
<dbReference type="PANTHER" id="PTHR13561">
    <property type="entry name" value="DNA REPLICATION REGULATOR DPB11-RELATED"/>
    <property type="match status" value="1"/>
</dbReference>
<proteinExistence type="predicted"/>
<dbReference type="CDD" id="cd17731">
    <property type="entry name" value="BRCT_TopBP1_rpt2_like"/>
    <property type="match status" value="1"/>
</dbReference>
<dbReference type="CDD" id="cd00027">
    <property type="entry name" value="BRCT"/>
    <property type="match status" value="1"/>
</dbReference>
<dbReference type="PANTHER" id="PTHR13561:SF20">
    <property type="entry name" value="DNA TOPOISOMERASE 2-BINDING PROTEIN 1"/>
    <property type="match status" value="1"/>
</dbReference>
<dbReference type="GO" id="GO:0006270">
    <property type="term" value="P:DNA replication initiation"/>
    <property type="evidence" value="ECO:0007669"/>
    <property type="project" value="TreeGrafter"/>
</dbReference>
<keyword evidence="4" id="KW-0413">Isomerase</keyword>
<dbReference type="Gene3D" id="3.40.50.10190">
    <property type="entry name" value="BRCT domain"/>
    <property type="match status" value="5"/>
</dbReference>
<dbReference type="OrthoDB" id="5566267at2759"/>
<feature type="region of interest" description="Disordered" evidence="2">
    <location>
        <begin position="1"/>
        <end position="22"/>
    </location>
</feature>
<accession>A0A1R1YAI9</accession>
<feature type="region of interest" description="Disordered" evidence="2">
    <location>
        <begin position="865"/>
        <end position="887"/>
    </location>
</feature>
<evidence type="ECO:0000313" key="4">
    <source>
        <dbReference type="EMBL" id="OMJ23888.1"/>
    </source>
</evidence>
<dbReference type="GO" id="GO:0007095">
    <property type="term" value="P:mitotic G2 DNA damage checkpoint signaling"/>
    <property type="evidence" value="ECO:0007669"/>
    <property type="project" value="TreeGrafter"/>
</dbReference>
<dbReference type="InterPro" id="IPR059215">
    <property type="entry name" value="BRCT2_TopBP1-like"/>
</dbReference>
<protein>
    <submittedName>
        <fullName evidence="4">DNA topoisomerase 2-binding protein 1</fullName>
    </submittedName>
</protein>
<feature type="region of interest" description="Disordered" evidence="2">
    <location>
        <begin position="1471"/>
        <end position="1550"/>
    </location>
</feature>
<feature type="domain" description="BRCT" evidence="3">
    <location>
        <begin position="1317"/>
        <end position="1421"/>
    </location>
</feature>
<dbReference type="Proteomes" id="UP000187283">
    <property type="component" value="Unassembled WGS sequence"/>
</dbReference>
<dbReference type="SMART" id="SM00292">
    <property type="entry name" value="BRCT"/>
    <property type="match status" value="4"/>
</dbReference>
<name>A0A1R1YAI9_9FUNG</name>
<dbReference type="Pfam" id="PF00533">
    <property type="entry name" value="BRCT"/>
    <property type="match status" value="3"/>
</dbReference>
<feature type="region of interest" description="Disordered" evidence="2">
    <location>
        <begin position="1705"/>
        <end position="1757"/>
    </location>
</feature>
<evidence type="ECO:0000256" key="1">
    <source>
        <dbReference type="ARBA" id="ARBA00022737"/>
    </source>
</evidence>
<dbReference type="SUPFAM" id="SSF52113">
    <property type="entry name" value="BRCT domain"/>
    <property type="match status" value="5"/>
</dbReference>
<feature type="region of interest" description="Disordered" evidence="2">
    <location>
        <begin position="1028"/>
        <end position="1076"/>
    </location>
</feature>
<sequence>MSFQELNHNNNGPLSGKRFTTSGIPIPERNTVYERISSLGGECVDFYNNSVHILIANSSLNSDKCKIAAFMKRPVVTTEFLSEFENTYKTLVRRASSKKSNVFLSSDDNTFLQPIINCEEQFLQIVEKHKLRVFHGCEICVTGFDYDEREHIKQIVNDQGGIYQHNFYRGCTVLVSKTTSSAKLNSAINWNIPIVELDWILDSLVFGACKDFSKYYINLENVVINKNSVPSLSAHQKSDGFPEKKNFILDKKSNNSQMTPNSIKKKKFNGVTPDLTKNISPLDDSVFPKGDIFSKSIVCLDFSNHNEFAIKKWSLYVSKNNGEIYDLSSTRLFLKTVNNSKPQKIYFIQNEDSFNSNNNYQLKKIAKSLDNNISTFILSEKWLIETIKLGKLADTSIFKLNIAESVNHIPKEPPKKIDEKLNKPEDNDSDSICVNHNMVQLEKSISSEIFKPTNLKNDIFPSSDMPIFSKNSILVPKSNKNQSKTDIAADNKISDATFGNLFGSCSTTFEKNLFNPDSSFSNSETIHKAIANQKFTPKVIDSTSNYVSNTTRKSLNPIDMEQKSNLKEKKGTIFRGILFLCLGWSSSDKNTIQDLVEKQNGIVLHLPKDQDEFVNWFISSQSTSNLNLDINSTSNSDLEDKYMNSISQLISTVFDTYEKYGCRSLYILSPLKSTTPIWVTECWLERCIDSYKIYHFNPSNTYNSPLKNQEEYLPEQVLFYPLQKKLDETEKSNWSFSISGYEGLERDHIGRLCACLGLRFSEVFNKKTTHLICKPPFSGLKYQRSLKWKTIVIGADAFYQLAIKGPTPSYFYKTSNEQIKVKRPPTLTPKTLKLPFKLSSTKNTLNSITARDFIKPVSWGANNLSHLDDQQKTDNKNSPTHSLSKIITSKSANDSKKMIEASYDNTDPVTDKSLFEKSFNSPDTLPKFSTEPLEENKFSIDDELSTNISGNLVEKKTEPSILPQLPLFSPIYKIDDEPIQLLDFKVDFGANFFSTDIDRPTPQNDLKNDTGISNDNYELIQTVNNTDLIDTPTNLPKKKRKKSSSNKKKKNFDDKLVNNSMPDGHTDLIEPGSLSNYNMKDEETTRNDKNIFGEAEDASGIPDAKYSSNKIKVVKFNTDIESEVLQLNEGSESLSGSTKKSISKPKYDNFDSFMDPNDVLVTQDNAGDKKFDIDLDSIQDNESPSRLGYQLNDRVSEFSGVTFIKPSLISPLAGQQSIVGSMLFGTPGMTPISAVLDDKINEAIGNAEKGFKVFEPPVSAPSNSSKSSLGKFRIENFRTNFGDIDDETPTKSNRKTFTDLGLSDSDDESYSANFNGLKSKILEGLSICISTRLSSIKEELTMLAEKLGATVVNTSLAISKSGISAGVSPMATHLIHSSNKERDHLRDVRWAKTNNVHIVSHHWLYSCDQSNYRLDESLFGPTYNPEKLLLIPSSSLSNFAEPEIQKDEEILMSRINRDKFTRNVNISNIKNQPESNISSKDNNLNDYTKRDGSVNNKITHKFETPELSAKKSKRKALRVDEFSVDISHSKKPRSNQKSTTNPGFDDTPNHIISEKRVLDNQKFLSVIPNTDSQDFESGNFEVGPISTQPEMDLNSSSKNGKDTSNDPKAVKLKKKRKNPTNPVIESTSNKEYNSREPLDEDSTGSSHRQVDFAIEKKNSLDIWDKNFISSMENIKTLQNLNKFLQDFKLKNIEMHDNSNLELEKSSFSQISDNSTPSNSGSVKNSYDSSSKKASNSSSNSGGSKSMSRSNRNNKQRVLIGQSQAGFVGYEDPESMLEQEKLLRNLM</sequence>
<feature type="compositionally biased region" description="Polar residues" evidence="2">
    <location>
        <begin position="1619"/>
        <end position="1631"/>
    </location>
</feature>
<comment type="caution">
    <text evidence="4">The sequence shown here is derived from an EMBL/GenBank/DDBJ whole genome shotgun (WGS) entry which is preliminary data.</text>
</comment>
<dbReference type="STRING" id="133412.A0A1R1YAI9"/>
<dbReference type="InterPro" id="IPR036420">
    <property type="entry name" value="BRCT_dom_sf"/>
</dbReference>
<dbReference type="InterPro" id="IPR001357">
    <property type="entry name" value="BRCT_dom"/>
</dbReference>
<gene>
    <name evidence="4" type="ORF">AYI70_g1951</name>
</gene>
<feature type="region of interest" description="Disordered" evidence="2">
    <location>
        <begin position="1569"/>
        <end position="1647"/>
    </location>
</feature>
<feature type="compositionally biased region" description="Polar residues" evidence="2">
    <location>
        <begin position="1705"/>
        <end position="1722"/>
    </location>
</feature>
<dbReference type="PROSITE" id="PS50172">
    <property type="entry name" value="BRCT"/>
    <property type="match status" value="2"/>
</dbReference>
<feature type="compositionally biased region" description="Basic and acidic residues" evidence="2">
    <location>
        <begin position="866"/>
        <end position="875"/>
    </location>
</feature>
<evidence type="ECO:0000259" key="3">
    <source>
        <dbReference type="PROSITE" id="PS50172"/>
    </source>
</evidence>
<reference evidence="4 5" key="1">
    <citation type="submission" date="2017-01" db="EMBL/GenBank/DDBJ databases">
        <authorList>
            <person name="Mah S.A."/>
            <person name="Swanson W.J."/>
            <person name="Moy G.W."/>
            <person name="Vacquier V.D."/>
        </authorList>
    </citation>
    <scope>NUCLEOTIDE SEQUENCE [LARGE SCALE GENOMIC DNA]</scope>
    <source>
        <strain evidence="4 5">GSMNP</strain>
    </source>
</reference>
<feature type="compositionally biased region" description="Polar residues" evidence="2">
    <location>
        <begin position="1471"/>
        <end position="1486"/>
    </location>
</feature>
<dbReference type="EMBL" id="LSSN01000453">
    <property type="protein sequence ID" value="OMJ23888.1"/>
    <property type="molecule type" value="Genomic_DNA"/>
</dbReference>
<keyword evidence="5" id="KW-1185">Reference proteome</keyword>
<evidence type="ECO:0000313" key="5">
    <source>
        <dbReference type="Proteomes" id="UP000187283"/>
    </source>
</evidence>
<feature type="compositionally biased region" description="Polar residues" evidence="2">
    <location>
        <begin position="1585"/>
        <end position="1598"/>
    </location>
</feature>
<feature type="domain" description="BRCT" evidence="3">
    <location>
        <begin position="129"/>
        <end position="217"/>
    </location>
</feature>
<dbReference type="Pfam" id="PF12738">
    <property type="entry name" value="PTCB-BRCT"/>
    <property type="match status" value="1"/>
</dbReference>
<dbReference type="GO" id="GO:0016853">
    <property type="term" value="F:isomerase activity"/>
    <property type="evidence" value="ECO:0007669"/>
    <property type="project" value="UniProtKB-KW"/>
</dbReference>
<feature type="compositionally biased region" description="Basic residues" evidence="2">
    <location>
        <begin position="1036"/>
        <end position="1050"/>
    </location>
</feature>
<keyword evidence="1" id="KW-0677">Repeat</keyword>
<feature type="compositionally biased region" description="Basic and acidic residues" evidence="2">
    <location>
        <begin position="1599"/>
        <end position="1609"/>
    </location>
</feature>
<evidence type="ECO:0000256" key="2">
    <source>
        <dbReference type="SAM" id="MobiDB-lite"/>
    </source>
</evidence>